<dbReference type="SUPFAM" id="SSF48452">
    <property type="entry name" value="TPR-like"/>
    <property type="match status" value="1"/>
</dbReference>
<gene>
    <name evidence="3" type="ORF">EVOR1521_LOCUS26054</name>
</gene>
<reference evidence="3" key="1">
    <citation type="submission" date="2023-08" db="EMBL/GenBank/DDBJ databases">
        <authorList>
            <person name="Chen Y."/>
            <person name="Shah S."/>
            <person name="Dougan E. K."/>
            <person name="Thang M."/>
            <person name="Chan C."/>
        </authorList>
    </citation>
    <scope>NUCLEOTIDE SEQUENCE</scope>
</reference>
<evidence type="ECO:0000256" key="1">
    <source>
        <dbReference type="SAM" id="MobiDB-lite"/>
    </source>
</evidence>
<evidence type="ECO:0000313" key="4">
    <source>
        <dbReference type="Proteomes" id="UP001178507"/>
    </source>
</evidence>
<evidence type="ECO:0000313" key="3">
    <source>
        <dbReference type="EMBL" id="CAJ1403367.1"/>
    </source>
</evidence>
<keyword evidence="4" id="KW-1185">Reference proteome</keyword>
<dbReference type="PANTHER" id="PTHR12461">
    <property type="entry name" value="HYPOXIA-INDUCIBLE FACTOR 1 ALPHA INHIBITOR-RELATED"/>
    <property type="match status" value="1"/>
</dbReference>
<accession>A0AA36JBX8</accession>
<feature type="compositionally biased region" description="Basic residues" evidence="1">
    <location>
        <begin position="1"/>
        <end position="18"/>
    </location>
</feature>
<name>A0AA36JBX8_9DINO</name>
<dbReference type="InterPro" id="IPR011990">
    <property type="entry name" value="TPR-like_helical_dom_sf"/>
</dbReference>
<dbReference type="PANTHER" id="PTHR12461:SF105">
    <property type="entry name" value="HYPOXIA-INDUCIBLE FACTOR 1-ALPHA INHIBITOR"/>
    <property type="match status" value="1"/>
</dbReference>
<dbReference type="EMBL" id="CAUJNA010003493">
    <property type="protein sequence ID" value="CAJ1403367.1"/>
    <property type="molecule type" value="Genomic_DNA"/>
</dbReference>
<sequence length="452" mass="50860">MWRRCGRRWRRAGRRRGKAGPGNTPPGVPGAGEAPEDHNLLEALAQQNLYLQNWDLAVRHYKEAFRRASRPEKPRLALALAVAEGAAGRWAAGAKVLEKLLSRQRDGARWALGYQLKEYLAKANLPVPEALWAMATSAPTPQVEYRGFKPPEAWQVPRQRCPNSKEFAELAKARKPAVFTRCEERWGSALKVQSWQDASFASRLKGAWVQALCVRPGDPPNFDRLVALPFAALVRRAFGEFSGEFSAEFSVCNRSGERLYVNPSGHADCPYCSVPSWQLRHDIPQPAFLSKRLEAVNVWIGEAAPGGSPQKSQLHVDEFFDNLYLMVRGRKRFHLFSPDNSARSMYPVVPVLYVAPDGQHKFMDDSSGTGRHHFSQVNTSSPDLDHFPDWGPVPTELELEPGELLYPAGWWHEGAEPRESRRCLVEVTSLAKGDGHVAVNWWWRAEDARVEL</sequence>
<evidence type="ECO:0000259" key="2">
    <source>
        <dbReference type="PROSITE" id="PS51184"/>
    </source>
</evidence>
<dbReference type="Proteomes" id="UP001178507">
    <property type="component" value="Unassembled WGS sequence"/>
</dbReference>
<proteinExistence type="predicted"/>
<dbReference type="AlphaFoldDB" id="A0AA36JBX8"/>
<dbReference type="Gene3D" id="2.60.120.650">
    <property type="entry name" value="Cupin"/>
    <property type="match status" value="1"/>
</dbReference>
<dbReference type="InterPro" id="IPR041667">
    <property type="entry name" value="Cupin_8"/>
</dbReference>
<organism evidence="3 4">
    <name type="scientific">Effrenium voratum</name>
    <dbReference type="NCBI Taxonomy" id="2562239"/>
    <lineage>
        <taxon>Eukaryota</taxon>
        <taxon>Sar</taxon>
        <taxon>Alveolata</taxon>
        <taxon>Dinophyceae</taxon>
        <taxon>Suessiales</taxon>
        <taxon>Symbiodiniaceae</taxon>
        <taxon>Effrenium</taxon>
    </lineage>
</organism>
<dbReference type="SUPFAM" id="SSF51197">
    <property type="entry name" value="Clavaminate synthase-like"/>
    <property type="match status" value="1"/>
</dbReference>
<comment type="caution">
    <text evidence="3">The sequence shown here is derived from an EMBL/GenBank/DDBJ whole genome shotgun (WGS) entry which is preliminary data.</text>
</comment>
<dbReference type="InterPro" id="IPR003347">
    <property type="entry name" value="JmjC_dom"/>
</dbReference>
<dbReference type="PROSITE" id="PS51184">
    <property type="entry name" value="JMJC"/>
    <property type="match status" value="1"/>
</dbReference>
<feature type="domain" description="JmjC" evidence="2">
    <location>
        <begin position="272"/>
        <end position="452"/>
    </location>
</feature>
<feature type="region of interest" description="Disordered" evidence="1">
    <location>
        <begin position="1"/>
        <end position="35"/>
    </location>
</feature>
<dbReference type="Pfam" id="PF13621">
    <property type="entry name" value="Cupin_8"/>
    <property type="match status" value="1"/>
</dbReference>
<protein>
    <recommendedName>
        <fullName evidence="2">JmjC domain-containing protein</fullName>
    </recommendedName>
</protein>